<reference evidence="2 3" key="1">
    <citation type="submission" date="2017-10" db="EMBL/GenBank/DDBJ databases">
        <authorList>
            <person name="Banno H."/>
            <person name="Chua N.-H."/>
        </authorList>
    </citation>
    <scope>NUCLEOTIDE SEQUENCE [LARGE SCALE GENOMIC DNA]</scope>
    <source>
        <strain evidence="2">Vibrio tapetis CECT4600</strain>
    </source>
</reference>
<organism evidence="2 3">
    <name type="scientific">Vibrio tapetis subsp. tapetis</name>
    <dbReference type="NCBI Taxonomy" id="1671868"/>
    <lineage>
        <taxon>Bacteria</taxon>
        <taxon>Pseudomonadati</taxon>
        <taxon>Pseudomonadota</taxon>
        <taxon>Gammaproteobacteria</taxon>
        <taxon>Vibrionales</taxon>
        <taxon>Vibrionaceae</taxon>
        <taxon>Vibrio</taxon>
    </lineage>
</organism>
<protein>
    <recommendedName>
        <fullName evidence="4">WD40 repeat protein</fullName>
    </recommendedName>
</protein>
<evidence type="ECO:0008006" key="4">
    <source>
        <dbReference type="Google" id="ProtNLM"/>
    </source>
</evidence>
<dbReference type="Proteomes" id="UP000235828">
    <property type="component" value="Chromosome A"/>
</dbReference>
<gene>
    <name evidence="2" type="ORF">VTAP4600_A0604</name>
</gene>
<dbReference type="KEGG" id="vta:A0604"/>
<dbReference type="OrthoDB" id="5901959at2"/>
<dbReference type="RefSeq" id="WP_102521410.1">
    <property type="nucleotide sequence ID" value="NZ_LT960611.1"/>
</dbReference>
<accession>A0A2N8Z9P6</accession>
<sequence length="220" mass="24967">MRLLIVLLACLTMGAGQVAVPSKTDLTQFNYPFLIGDWYMFNPEPLESPENFLAIRLTLESNYIFTIEIQKKDSSVDYWQGRYEADETTLVLGLDSPSPQVYAYNNNHNQLNLNGVLFHKGLPDALVGQWTSEQLKGDSILASDVSQMDLILQPDFVFQFRVVSNDGLEAVHDGIYIIEDDHIVLMYRDGEQDSRYTLVEDKLTLASESSDMYAVLNRVK</sequence>
<feature type="chain" id="PRO_5014673441" description="WD40 repeat protein" evidence="1">
    <location>
        <begin position="19"/>
        <end position="220"/>
    </location>
</feature>
<keyword evidence="3" id="KW-1185">Reference proteome</keyword>
<evidence type="ECO:0000313" key="2">
    <source>
        <dbReference type="EMBL" id="SON48583.1"/>
    </source>
</evidence>
<dbReference type="AlphaFoldDB" id="A0A2N8Z9P6"/>
<feature type="signal peptide" evidence="1">
    <location>
        <begin position="1"/>
        <end position="18"/>
    </location>
</feature>
<dbReference type="EMBL" id="LT960611">
    <property type="protein sequence ID" value="SON48583.1"/>
    <property type="molecule type" value="Genomic_DNA"/>
</dbReference>
<evidence type="ECO:0000313" key="3">
    <source>
        <dbReference type="Proteomes" id="UP000235828"/>
    </source>
</evidence>
<name>A0A2N8Z9P6_9VIBR</name>
<proteinExistence type="predicted"/>
<evidence type="ECO:0000256" key="1">
    <source>
        <dbReference type="SAM" id="SignalP"/>
    </source>
</evidence>
<keyword evidence="1" id="KW-0732">Signal</keyword>